<name>A0A392TDH3_9FABA</name>
<evidence type="ECO:0000313" key="1">
    <source>
        <dbReference type="EMBL" id="MCI58156.1"/>
    </source>
</evidence>
<sequence length="54" mass="6167">GRMVAWSVELSEFDITYVPRGPIKSQVLTDFVLELTNPPNENDTTMDAISRWLI</sequence>
<reference evidence="1 2" key="1">
    <citation type="journal article" date="2018" name="Front. Plant Sci.">
        <title>Red Clover (Trifolium pratense) and Zigzag Clover (T. medium) - A Picture of Genomic Similarities and Differences.</title>
        <authorList>
            <person name="Dluhosova J."/>
            <person name="Istvanek J."/>
            <person name="Nedelnik J."/>
            <person name="Repkova J."/>
        </authorList>
    </citation>
    <scope>NUCLEOTIDE SEQUENCE [LARGE SCALE GENOMIC DNA]</scope>
    <source>
        <strain evidence="2">cv. 10/8</strain>
        <tissue evidence="1">Leaf</tissue>
    </source>
</reference>
<organism evidence="1 2">
    <name type="scientific">Trifolium medium</name>
    <dbReference type="NCBI Taxonomy" id="97028"/>
    <lineage>
        <taxon>Eukaryota</taxon>
        <taxon>Viridiplantae</taxon>
        <taxon>Streptophyta</taxon>
        <taxon>Embryophyta</taxon>
        <taxon>Tracheophyta</taxon>
        <taxon>Spermatophyta</taxon>
        <taxon>Magnoliopsida</taxon>
        <taxon>eudicotyledons</taxon>
        <taxon>Gunneridae</taxon>
        <taxon>Pentapetalae</taxon>
        <taxon>rosids</taxon>
        <taxon>fabids</taxon>
        <taxon>Fabales</taxon>
        <taxon>Fabaceae</taxon>
        <taxon>Papilionoideae</taxon>
        <taxon>50 kb inversion clade</taxon>
        <taxon>NPAAA clade</taxon>
        <taxon>Hologalegina</taxon>
        <taxon>IRL clade</taxon>
        <taxon>Trifolieae</taxon>
        <taxon>Trifolium</taxon>
    </lineage>
</organism>
<dbReference type="Proteomes" id="UP000265520">
    <property type="component" value="Unassembled WGS sequence"/>
</dbReference>
<keyword evidence="2" id="KW-1185">Reference proteome</keyword>
<proteinExistence type="predicted"/>
<accession>A0A392TDH3</accession>
<dbReference type="EMBL" id="LXQA010541333">
    <property type="protein sequence ID" value="MCI58156.1"/>
    <property type="molecule type" value="Genomic_DNA"/>
</dbReference>
<comment type="caution">
    <text evidence="1">The sequence shown here is derived from an EMBL/GenBank/DDBJ whole genome shotgun (WGS) entry which is preliminary data.</text>
</comment>
<evidence type="ECO:0000313" key="2">
    <source>
        <dbReference type="Proteomes" id="UP000265520"/>
    </source>
</evidence>
<protein>
    <submittedName>
        <fullName evidence="1">Putative gag-pol polyprotein</fullName>
    </submittedName>
</protein>
<dbReference type="AlphaFoldDB" id="A0A392TDH3"/>
<feature type="non-terminal residue" evidence="1">
    <location>
        <position position="1"/>
    </location>
</feature>